<dbReference type="SUPFAM" id="SSF53850">
    <property type="entry name" value="Periplasmic binding protein-like II"/>
    <property type="match status" value="1"/>
</dbReference>
<dbReference type="RefSeq" id="WP_215819435.1">
    <property type="nucleotide sequence ID" value="NZ_JAGSOY010000017.1"/>
</dbReference>
<feature type="chain" id="PRO_5046150544" evidence="1">
    <location>
        <begin position="22"/>
        <end position="315"/>
    </location>
</feature>
<reference evidence="3 4" key="1">
    <citation type="submission" date="2021-04" db="EMBL/GenBank/DDBJ databases">
        <authorList>
            <person name="Pira H."/>
            <person name="Risdian C."/>
            <person name="Wink J."/>
        </authorList>
    </citation>
    <scope>NUCLEOTIDE SEQUENCE [LARGE SCALE GENOMIC DNA]</scope>
    <source>
        <strain evidence="3 4">WH53</strain>
    </source>
</reference>
<comment type="caution">
    <text evidence="3">The sequence shown here is derived from an EMBL/GenBank/DDBJ whole genome shotgun (WGS) entry which is preliminary data.</text>
</comment>
<evidence type="ECO:0000313" key="3">
    <source>
        <dbReference type="EMBL" id="MBU2711271.1"/>
    </source>
</evidence>
<feature type="signal peptide" evidence="1">
    <location>
        <begin position="1"/>
        <end position="21"/>
    </location>
</feature>
<dbReference type="Gene3D" id="3.40.190.10">
    <property type="entry name" value="Periplasmic binding protein-like II"/>
    <property type="match status" value="1"/>
</dbReference>
<dbReference type="InterPro" id="IPR007210">
    <property type="entry name" value="ABC_Gly_betaine_transp_sub-bd"/>
</dbReference>
<name>A0ABS5ZD69_9GAMM</name>
<dbReference type="Proteomes" id="UP000690515">
    <property type="component" value="Unassembled WGS sequence"/>
</dbReference>
<feature type="domain" description="ABC-type glycine betaine transport system substrate-binding" evidence="2">
    <location>
        <begin position="28"/>
        <end position="299"/>
    </location>
</feature>
<gene>
    <name evidence="3" type="ORF">KCG35_09370</name>
</gene>
<protein>
    <submittedName>
        <fullName evidence="3">ABC transporter substrate-binding protein</fullName>
    </submittedName>
</protein>
<sequence>MKKLTYLSLFFLLSVPTKLLAQEQKKAPITIALNDWASQIVISYAIGDILEKQGYKILYREITTNKQWGALRLGEIDLQLEVWEGTMAKEFNRMVEQKLIIDAGAHNVVTREEWWYPAYVEKLCPGLPSWTVLNQCSNLFTMDYSGLKGVYITGPWDKQEGKRIRALKLNYLLKKIGGEAFRPTILLAIKKQTPLLIMNWTPNWVERRVEGNFVEFPPFEPECISTPKWGPNPYETMDCGNPKNGWLKKATSKHFPKKWPCAFQFIKRINFNNQMVSEASALYEYDRYSYMDAAKKWLQTYKNNINQWLSAKCLL</sequence>
<proteinExistence type="predicted"/>
<keyword evidence="4" id="KW-1185">Reference proteome</keyword>
<evidence type="ECO:0000313" key="4">
    <source>
        <dbReference type="Proteomes" id="UP000690515"/>
    </source>
</evidence>
<evidence type="ECO:0000259" key="2">
    <source>
        <dbReference type="Pfam" id="PF04069"/>
    </source>
</evidence>
<organism evidence="3 4">
    <name type="scientific">Zooshikella harenae</name>
    <dbReference type="NCBI Taxonomy" id="2827238"/>
    <lineage>
        <taxon>Bacteria</taxon>
        <taxon>Pseudomonadati</taxon>
        <taxon>Pseudomonadota</taxon>
        <taxon>Gammaproteobacteria</taxon>
        <taxon>Oceanospirillales</taxon>
        <taxon>Zooshikellaceae</taxon>
        <taxon>Zooshikella</taxon>
    </lineage>
</organism>
<evidence type="ECO:0000256" key="1">
    <source>
        <dbReference type="SAM" id="SignalP"/>
    </source>
</evidence>
<dbReference type="Gene3D" id="3.40.190.100">
    <property type="entry name" value="Glycine betaine-binding periplasmic protein, domain 2"/>
    <property type="match status" value="1"/>
</dbReference>
<keyword evidence="1" id="KW-0732">Signal</keyword>
<dbReference type="Pfam" id="PF04069">
    <property type="entry name" value="OpuAC"/>
    <property type="match status" value="1"/>
</dbReference>
<dbReference type="CDD" id="cd13643">
    <property type="entry name" value="PBP2_BCP_2"/>
    <property type="match status" value="1"/>
</dbReference>
<accession>A0ABS5ZD69</accession>
<dbReference type="EMBL" id="JAGSOY010000017">
    <property type="protein sequence ID" value="MBU2711271.1"/>
    <property type="molecule type" value="Genomic_DNA"/>
</dbReference>